<evidence type="ECO:0000313" key="1">
    <source>
        <dbReference type="EMBL" id="KAL2620861.1"/>
    </source>
</evidence>
<protein>
    <submittedName>
        <fullName evidence="1">Uncharacterized protein</fullName>
    </submittedName>
</protein>
<sequence length="97" mass="10684">MSLGHVILGPSDPHGGRLMSAMFIDTRGKQQHTPKLHDLCPHCCRWFGLTLQGNDRLIKRSQLAGFGGLGGEGEDGRCSGADKAGYLREWNCDRDFQ</sequence>
<gene>
    <name evidence="1" type="ORF">R1flu_001066</name>
</gene>
<dbReference type="Proteomes" id="UP001605036">
    <property type="component" value="Unassembled WGS sequence"/>
</dbReference>
<organism evidence="1 2">
    <name type="scientific">Riccia fluitans</name>
    <dbReference type="NCBI Taxonomy" id="41844"/>
    <lineage>
        <taxon>Eukaryota</taxon>
        <taxon>Viridiplantae</taxon>
        <taxon>Streptophyta</taxon>
        <taxon>Embryophyta</taxon>
        <taxon>Marchantiophyta</taxon>
        <taxon>Marchantiopsida</taxon>
        <taxon>Marchantiidae</taxon>
        <taxon>Marchantiales</taxon>
        <taxon>Ricciaceae</taxon>
        <taxon>Riccia</taxon>
    </lineage>
</organism>
<reference evidence="1 2" key="1">
    <citation type="submission" date="2024-09" db="EMBL/GenBank/DDBJ databases">
        <title>Chromosome-scale assembly of Riccia fluitans.</title>
        <authorList>
            <person name="Paukszto L."/>
            <person name="Sawicki J."/>
            <person name="Karawczyk K."/>
            <person name="Piernik-Szablinska J."/>
            <person name="Szczecinska M."/>
            <person name="Mazdziarz M."/>
        </authorList>
    </citation>
    <scope>NUCLEOTIDE SEQUENCE [LARGE SCALE GENOMIC DNA]</scope>
    <source>
        <strain evidence="1">Rf_01</strain>
        <tissue evidence="1">Aerial parts of the thallus</tissue>
    </source>
</reference>
<evidence type="ECO:0000313" key="2">
    <source>
        <dbReference type="Proteomes" id="UP001605036"/>
    </source>
</evidence>
<keyword evidence="2" id="KW-1185">Reference proteome</keyword>
<name>A0ABD1Y280_9MARC</name>
<accession>A0ABD1Y280</accession>
<comment type="caution">
    <text evidence="1">The sequence shown here is derived from an EMBL/GenBank/DDBJ whole genome shotgun (WGS) entry which is preliminary data.</text>
</comment>
<proteinExistence type="predicted"/>
<dbReference type="AlphaFoldDB" id="A0ABD1Y280"/>
<dbReference type="EMBL" id="JBHFFA010000006">
    <property type="protein sequence ID" value="KAL2620861.1"/>
    <property type="molecule type" value="Genomic_DNA"/>
</dbReference>